<proteinExistence type="predicted"/>
<keyword evidence="3" id="KW-0282">Flagellum</keyword>
<keyword evidence="3" id="KW-0966">Cell projection</keyword>
<accession>A0A450U8C6</accession>
<gene>
    <name evidence="2" type="ORF">BECKH772A_GA0070896_1000124</name>
    <name evidence="3" type="ORF">BECKH772B_GA0070898_1000115</name>
    <name evidence="4" type="ORF">BECKH772C_GA0070978_1000224</name>
</gene>
<dbReference type="Gene3D" id="3.30.1330.60">
    <property type="entry name" value="OmpA-like domain"/>
    <property type="match status" value="1"/>
</dbReference>
<reference evidence="3" key="1">
    <citation type="submission" date="2019-02" db="EMBL/GenBank/DDBJ databases">
        <authorList>
            <person name="Gruber-Vodicka R. H."/>
            <person name="Seah K. B. B."/>
        </authorList>
    </citation>
    <scope>NUCLEOTIDE SEQUENCE</scope>
    <source>
        <strain evidence="4">BECK_SA2B12</strain>
        <strain evidence="2">BECK_SA2B15</strain>
        <strain evidence="3">BECK_SA2B20</strain>
    </source>
</reference>
<dbReference type="InterPro" id="IPR036737">
    <property type="entry name" value="OmpA-like_sf"/>
</dbReference>
<dbReference type="SUPFAM" id="SSF103088">
    <property type="entry name" value="OmpA-like"/>
    <property type="match status" value="1"/>
</dbReference>
<sequence>MQIGSLKQSEIFAFLAALFLIGVVLSEQHRVESDQRLEAENQRLVEENLGLEAEKRHLEVERQRLGTENQHLEAENQRFESGKQYLESENQRLESGKQYLEAENQRLELEKQRLEKPPIITLSEETREFRFPSSSAEVSRPFAEALRKNIIPDLDRLSKEYDCDVIEIIGHTDGVPVKPARSNIDYITHSKDDVVFGSNLDLGMLRAISVMRIFEKAQKQGKLTRIKYFMPYSAGQFVRPDKRLAWGRETEGDRARRRIEIRLLRSR</sequence>
<keyword evidence="3" id="KW-0969">Cilium</keyword>
<name>A0A450U8C6_9GAMM</name>
<evidence type="ECO:0000313" key="4">
    <source>
        <dbReference type="EMBL" id="VFJ95421.1"/>
    </source>
</evidence>
<dbReference type="AlphaFoldDB" id="A0A450U8C6"/>
<dbReference type="EMBL" id="CAADFI010000001">
    <property type="protein sequence ID" value="VFJ88195.1"/>
    <property type="molecule type" value="Genomic_DNA"/>
</dbReference>
<evidence type="ECO:0000313" key="3">
    <source>
        <dbReference type="EMBL" id="VFJ88195.1"/>
    </source>
</evidence>
<evidence type="ECO:0000313" key="2">
    <source>
        <dbReference type="EMBL" id="VFJ86366.1"/>
    </source>
</evidence>
<feature type="compositionally biased region" description="Basic and acidic residues" evidence="1">
    <location>
        <begin position="65"/>
        <end position="81"/>
    </location>
</feature>
<organism evidence="3">
    <name type="scientific">Candidatus Kentrum eta</name>
    <dbReference type="NCBI Taxonomy" id="2126337"/>
    <lineage>
        <taxon>Bacteria</taxon>
        <taxon>Pseudomonadati</taxon>
        <taxon>Pseudomonadota</taxon>
        <taxon>Gammaproteobacteria</taxon>
        <taxon>Candidatus Kentrum</taxon>
    </lineage>
</organism>
<feature type="region of interest" description="Disordered" evidence="1">
    <location>
        <begin position="65"/>
        <end position="84"/>
    </location>
</feature>
<protein>
    <submittedName>
        <fullName evidence="3">Flagellar motor protein MotB</fullName>
    </submittedName>
</protein>
<evidence type="ECO:0000256" key="1">
    <source>
        <dbReference type="SAM" id="MobiDB-lite"/>
    </source>
</evidence>
<dbReference type="EMBL" id="CAADFJ010000002">
    <property type="protein sequence ID" value="VFJ95421.1"/>
    <property type="molecule type" value="Genomic_DNA"/>
</dbReference>
<dbReference type="EMBL" id="CAADFG010000001">
    <property type="protein sequence ID" value="VFJ86366.1"/>
    <property type="molecule type" value="Genomic_DNA"/>
</dbReference>